<dbReference type="Proteomes" id="UP000179920">
    <property type="component" value="Chromosome VIII"/>
</dbReference>
<dbReference type="InterPro" id="IPR030397">
    <property type="entry name" value="SEPARIN_core_dom"/>
</dbReference>
<reference evidence="9" key="2">
    <citation type="submission" date="2016-04" db="EMBL/GenBank/DDBJ databases">
        <authorList>
            <person name="Guldener U."/>
            <person name="Guldener U."/>
        </authorList>
    </citation>
    <scope>NUCLEOTIDE SEQUENCE [LARGE SCALE GENOMIC DNA]</scope>
    <source>
        <strain evidence="9">UB2112</strain>
    </source>
</reference>
<dbReference type="InterPro" id="IPR005314">
    <property type="entry name" value="Peptidase_C50"/>
</dbReference>
<comment type="catalytic activity">
    <reaction evidence="1">
        <text>All bonds known to be hydrolyzed by this endopeptidase have arginine in P1 and an acidic residue in P4. P6 is often occupied by an acidic residue or by a hydroxy-amino-acid residue, the phosphorylation of which enhances cleavage.</text>
        <dbReference type="EC" id="3.4.22.49"/>
    </reaction>
</comment>
<evidence type="ECO:0000256" key="4">
    <source>
        <dbReference type="ARBA" id="ARBA00022829"/>
    </source>
</evidence>
<feature type="compositionally biased region" description="Basic residues" evidence="5">
    <location>
        <begin position="2242"/>
        <end position="2252"/>
    </location>
</feature>
<feature type="region of interest" description="Disordered" evidence="5">
    <location>
        <begin position="1141"/>
        <end position="1202"/>
    </location>
</feature>
<dbReference type="EMBL" id="ULHB01000105">
    <property type="protein sequence ID" value="SYW82349.1"/>
    <property type="molecule type" value="Genomic_DNA"/>
</dbReference>
<evidence type="ECO:0000256" key="1">
    <source>
        <dbReference type="ARBA" id="ARBA00000451"/>
    </source>
</evidence>
<dbReference type="Proteomes" id="UP000658997">
    <property type="component" value="Unassembled WGS sequence"/>
</dbReference>
<evidence type="ECO:0000313" key="8">
    <source>
        <dbReference type="EMBL" id="SYW82349.1"/>
    </source>
</evidence>
<reference evidence="8" key="3">
    <citation type="submission" date="2018-08" db="EMBL/GenBank/DDBJ databases">
        <authorList>
            <person name="Guldener U."/>
        </authorList>
    </citation>
    <scope>NUCLEOTIDE SEQUENCE</scope>
    <source>
        <strain evidence="8">UB2</strain>
    </source>
</reference>
<organism evidence="7 9">
    <name type="scientific">Ustilago bromivora</name>
    <dbReference type="NCBI Taxonomy" id="307758"/>
    <lineage>
        <taxon>Eukaryota</taxon>
        <taxon>Fungi</taxon>
        <taxon>Dikarya</taxon>
        <taxon>Basidiomycota</taxon>
        <taxon>Ustilaginomycotina</taxon>
        <taxon>Ustilaginomycetes</taxon>
        <taxon>Ustilaginales</taxon>
        <taxon>Ustilaginaceae</taxon>
        <taxon>Ustilago</taxon>
    </lineage>
</organism>
<dbReference type="GO" id="GO:0006508">
    <property type="term" value="P:proteolysis"/>
    <property type="evidence" value="ECO:0007669"/>
    <property type="project" value="InterPro"/>
</dbReference>
<feature type="compositionally biased region" description="Low complexity" evidence="5">
    <location>
        <begin position="583"/>
        <end position="593"/>
    </location>
</feature>
<dbReference type="OrthoDB" id="10255632at2759"/>
<reference evidence="7" key="1">
    <citation type="submission" date="2016-04" db="EMBL/GenBank/DDBJ databases">
        <authorList>
            <person name="Evans L.H."/>
            <person name="Alamgir A."/>
            <person name="Owens N."/>
            <person name="Weber N.D."/>
            <person name="Virtaneva K."/>
            <person name="Barbian K."/>
            <person name="Babar A."/>
            <person name="Rosenke K."/>
        </authorList>
    </citation>
    <scope>NUCLEOTIDE SEQUENCE</scope>
    <source>
        <strain evidence="7">UB2112</strain>
    </source>
</reference>
<keyword evidence="10" id="KW-1185">Reference proteome</keyword>
<dbReference type="InterPro" id="IPR011990">
    <property type="entry name" value="TPR-like_helical_dom_sf"/>
</dbReference>
<dbReference type="GO" id="GO:0005737">
    <property type="term" value="C:cytoplasm"/>
    <property type="evidence" value="ECO:0007669"/>
    <property type="project" value="TreeGrafter"/>
</dbReference>
<evidence type="ECO:0000259" key="6">
    <source>
        <dbReference type="PROSITE" id="PS51700"/>
    </source>
</evidence>
<evidence type="ECO:0000313" key="7">
    <source>
        <dbReference type="EMBL" id="SAM82679.1"/>
    </source>
</evidence>
<feature type="region of interest" description="Disordered" evidence="5">
    <location>
        <begin position="2236"/>
        <end position="2277"/>
    </location>
</feature>
<feature type="compositionally biased region" description="Basic and acidic residues" evidence="5">
    <location>
        <begin position="1436"/>
        <end position="1449"/>
    </location>
</feature>
<feature type="compositionally biased region" description="Low complexity" evidence="5">
    <location>
        <begin position="14"/>
        <end position="119"/>
    </location>
</feature>
<evidence type="ECO:0000313" key="9">
    <source>
        <dbReference type="Proteomes" id="UP000179920"/>
    </source>
</evidence>
<feature type="region of interest" description="Disordered" evidence="5">
    <location>
        <begin position="1"/>
        <end position="145"/>
    </location>
</feature>
<dbReference type="GO" id="GO:0072686">
    <property type="term" value="C:mitotic spindle"/>
    <property type="evidence" value="ECO:0007669"/>
    <property type="project" value="TreeGrafter"/>
</dbReference>
<dbReference type="SUPFAM" id="SSF48452">
    <property type="entry name" value="TPR-like"/>
    <property type="match status" value="1"/>
</dbReference>
<keyword evidence="3" id="KW-0378">Hydrolase</keyword>
<feature type="compositionally biased region" description="Basic and acidic residues" evidence="5">
    <location>
        <begin position="559"/>
        <end position="568"/>
    </location>
</feature>
<accession>A0A1K0G5E7</accession>
<dbReference type="EMBL" id="LT558124">
    <property type="protein sequence ID" value="SAM82679.1"/>
    <property type="molecule type" value="Genomic_DNA"/>
</dbReference>
<feature type="compositionally biased region" description="Polar residues" evidence="5">
    <location>
        <begin position="120"/>
        <end position="143"/>
    </location>
</feature>
<evidence type="ECO:0000313" key="10">
    <source>
        <dbReference type="Proteomes" id="UP000658997"/>
    </source>
</evidence>
<feature type="compositionally biased region" description="Low complexity" evidence="5">
    <location>
        <begin position="1161"/>
        <end position="1173"/>
    </location>
</feature>
<dbReference type="EC" id="3.4.22.49" evidence="2"/>
<evidence type="ECO:0000256" key="2">
    <source>
        <dbReference type="ARBA" id="ARBA00012489"/>
    </source>
</evidence>
<dbReference type="GO" id="GO:0051307">
    <property type="term" value="P:meiotic chromosome separation"/>
    <property type="evidence" value="ECO:0007669"/>
    <property type="project" value="TreeGrafter"/>
</dbReference>
<keyword evidence="4" id="KW-0159">Chromosome partition</keyword>
<dbReference type="GO" id="GO:0044732">
    <property type="term" value="C:mitotic spindle pole body"/>
    <property type="evidence" value="ECO:0007669"/>
    <property type="project" value="TreeGrafter"/>
</dbReference>
<feature type="region of interest" description="Disordered" evidence="5">
    <location>
        <begin position="1413"/>
        <end position="1454"/>
    </location>
</feature>
<feature type="compositionally biased region" description="Low complexity" evidence="5">
    <location>
        <begin position="1185"/>
        <end position="1202"/>
    </location>
</feature>
<gene>
    <name evidence="8" type="ORF">UBRO2_04471</name>
    <name evidence="7" type="ORF">UBRO_05074</name>
</gene>
<dbReference type="GO" id="GO:0004197">
    <property type="term" value="F:cysteine-type endopeptidase activity"/>
    <property type="evidence" value="ECO:0007669"/>
    <property type="project" value="InterPro"/>
</dbReference>
<protein>
    <recommendedName>
        <fullName evidence="2">separase</fullName>
        <ecNumber evidence="2">3.4.22.49</ecNumber>
    </recommendedName>
</protein>
<dbReference type="Gene3D" id="1.25.40.10">
    <property type="entry name" value="Tetratricopeptide repeat domain"/>
    <property type="match status" value="1"/>
</dbReference>
<evidence type="ECO:0000256" key="5">
    <source>
        <dbReference type="SAM" id="MobiDB-lite"/>
    </source>
</evidence>
<name>A0A1K0G5E7_9BASI</name>
<evidence type="ECO:0000256" key="3">
    <source>
        <dbReference type="ARBA" id="ARBA00022801"/>
    </source>
</evidence>
<feature type="domain" description="Peptidase C50" evidence="6">
    <location>
        <begin position="2300"/>
        <end position="2398"/>
    </location>
</feature>
<dbReference type="Pfam" id="PF03568">
    <property type="entry name" value="Separin_C"/>
    <property type="match status" value="1"/>
</dbReference>
<dbReference type="PANTHER" id="PTHR12792">
    <property type="entry name" value="EXTRA SPINDLE POLES 1-RELATED"/>
    <property type="match status" value="1"/>
</dbReference>
<dbReference type="PROSITE" id="PS51700">
    <property type="entry name" value="SEPARIN"/>
    <property type="match status" value="1"/>
</dbReference>
<feature type="region of interest" description="Disordered" evidence="5">
    <location>
        <begin position="554"/>
        <end position="596"/>
    </location>
</feature>
<feature type="compositionally biased region" description="Low complexity" evidence="5">
    <location>
        <begin position="1141"/>
        <end position="1154"/>
    </location>
</feature>
<dbReference type="GO" id="GO:0005634">
    <property type="term" value="C:nucleus"/>
    <property type="evidence" value="ECO:0007669"/>
    <property type="project" value="InterPro"/>
</dbReference>
<dbReference type="PANTHER" id="PTHR12792:SF0">
    <property type="entry name" value="SEPARIN"/>
    <property type="match status" value="1"/>
</dbReference>
<sequence>MPARVASATPAISKAVTPAATTKALPKTRTAAKRSATSASTSARPVASATATTKTAATGTSRTTSATTASRTTKATSSAASRRSTSTASASSSTRASSTTTTTTTTATTTTTTASSRTAFSSPITPASGPSSLASMGGPSTTRPARARTALIPSSVNSVPAPKRAPATIVKETWTEAEILEALAKPKTFPLSLPHYVLLQLGTTADTLQLDTEIGSSPNLATAPEKLSSARSVYFSKQLVNASLAFLSNLTSSSWSTATVETPSESSHVLSAIKTFRIATRFLLLPRDLSSAKQKQLEVETVILRSCNKIKALGFAETAHADCCYLGRITVGTDGNSFGCEIVASNMLLPPIPDDASATSEPLPTRITFLVNLQCSSAIYALETASFSSLDSILVDLNHENGPLAWQMYARRHGGELRSLDRAAFSIERAISKALQRLEAPHSQDYLPLRTLALQMLVQVSDIDLSAFWERVARAGASVLKLAQNAGQDIAATYDVVQDTFEMILATAANAVDNSQVSSKIQGEGFQRFCELWLNIARKAGSAAGVERAAAAMAGADTNDARRKDARSADSPIASQDLDVTDPEASSASPAPATISQTNDKDIASFCAILTGSVLTLDKILAGTCGADTQAKLDDAASILEFQIATWPDTVSMASQLKLYRVLDQLYRRCCGKLSHQGTNSKGQPKPDTTAPANVDQLARACFKLLTSLCKCSNISPSADLFSNHKSTPARTVSLPSKEACLTDIIYGLRVLGNKLFLMSSRSARDEALNEMKKGRDLLQSDLAQSLQRETLSEQLRLLSSSFQNPAGILYNASNYVEAVEFLRLAADCDHDSIQLLQQAACDSSLSPATQQELEQKLAQRQGELSKKLSYTAVSYRFAGSKLEALQTFRQVLLWTTPAVQEQIAQLAGNDSIVECFKFAELKVLNNAIKAVVDISVHELSYDLDLNDQEHSMTNWLLRCTKLEPGVKGAILEQAAHFLGERSHLSGSAKALSNVHRALLQIYDADAFPLRRARTLAQQLEVDVLSHTLQLSEERVAQMEEEATACLDHQQLEQDEGLRRFLPQYRTSVLLSTALHLRLRKPFEDPQAVMTRVEDACKGLASALVASCKEPATPQASCTSPKAAAVTASVTPAVISASRRTAVASTKSATSTRKPLGQRLAPPQAAATPAAEPKTPPSKTGKLAFSTSTFSTTRQSPQTTSSIRVSNLDRMHQFFQSLLTFHEAFSALALTHCSIQILRAVRQATRNGSPVAPGSEEVFCRASADLAQTYLGLGKISRADTVLRSALNAFSEGKISSFPTNKVVLVSQNVRFRCLMVQAELLCHERDLVGAQARFSDALKLAKTPSRSDKTSLNTMERLEQKDKQAVAFAVCARLQLARGDLASSLESTNLAVRQFVRLCTLLSRIAQKTQTHDSDEIQAASSDPPAPSSDVVMEPVDKTKKQKSKEQEQEQQELPKFCGPTFTSFFWRASSSLMDAYMRLSRLHSVRGTALDAEAFASEGIDFATSMGFALPLARALIYRGELRLQLNQTERGQQDLSRCLEILQDTWIPEVISLFYVQGDCLMRIEQLGEALRSYVAGEATLRSLSTAFADTEVAMPSPKAQMHHRRKSSTTLPAAQMRARLSNGSSIEAVLPDLQSRLLQKQAWTLHLMGDSEKREEVAEKAAFVKDGLSSIDTRVDQFVLEGRIALRRALEHLKDDHFFSMLPEAAISIPMVPSVSVRTLAAIPGSNQAISEETVKTALGMLTPADSAFREALSLGTSHSHSLVLREAFASLAQVYTTQAALGRNVKMAANTAAALLDWASSVSVRRTLLTSVSAKLKPQTFAVDDQEWPSLGGDDQINAKGTLMVRGRVEESHGDSEDDEEEALPGRLAKLALNKTKRISKEPIAPSASPLSAFWQSVLARHQQAQHDPASVKHLLPRNWTVISITIRHTDNQNLVLTRQDGGGGIDGCSAKEAVLYSLPMNRRSQRDGTEEEGELTLKAAQEKLIELVRLSNDGIHGMKEVQSIEARRQWWSERQRINDELRDLLQGIQDTWLGGFKGVFSESTSDAQANTALRARFEKIVRRACFPTANKRPSKLKLDDAVFECFAGLPADCTDEDLEDLVHYVMDALQFSGFQVAVDEIDLDETAMDLRGALEEFHGKKAQSSPNKTSMAYVAVNEEEEVQDHHIFLVLDKDASIFPWESMPILRGKAVSRIPSMAFLQDRIEMAKISCHAGDADEEENVDMDDHELSPLQKGKQAHSRSRSRSPTKASRTARQPLVGKNRNATQQDGLDDAAKMSAWQVALRNGKLFSMSKRKTFYLLNPSGDLQQSQSRFQPWLEGRGATHGWKGIIGRQPIVDELPGALSSSDLVLYFGHGGAEQFIRSSRIRELKRCAVTMLWGCSSAELQDNGDFDPTGTPLNYMCAGAPAMVGNLWDMTDRELDSVCEGVFGRLGLMEARERGQVGSSARNIKVDSQGNLEASRPPTEMSLARAVAESRNDCRLPYLTGAATVVYGVPVYWNDH</sequence>
<proteinExistence type="predicted"/>